<keyword evidence="8" id="KW-1185">Reference proteome</keyword>
<dbReference type="SMART" id="SM00558">
    <property type="entry name" value="JmjC"/>
    <property type="match status" value="1"/>
</dbReference>
<dbReference type="SMART" id="SM00501">
    <property type="entry name" value="BRIGHT"/>
    <property type="match status" value="1"/>
</dbReference>
<feature type="compositionally biased region" description="Basic and acidic residues" evidence="3">
    <location>
        <begin position="1"/>
        <end position="21"/>
    </location>
</feature>
<feature type="domain" description="JmjC" evidence="6">
    <location>
        <begin position="1205"/>
        <end position="1370"/>
    </location>
</feature>
<feature type="compositionally biased region" description="Basic residues" evidence="3">
    <location>
        <begin position="473"/>
        <end position="488"/>
    </location>
</feature>
<name>T1J0L9_STRMM</name>
<feature type="compositionally biased region" description="Polar residues" evidence="3">
    <location>
        <begin position="854"/>
        <end position="874"/>
    </location>
</feature>
<dbReference type="PANTHER" id="PTHR10694:SF113">
    <property type="entry name" value="PROTEIN JUMONJI"/>
    <property type="match status" value="1"/>
</dbReference>
<feature type="region of interest" description="Disordered" evidence="3">
    <location>
        <begin position="852"/>
        <end position="930"/>
    </location>
</feature>
<dbReference type="SUPFAM" id="SSF46774">
    <property type="entry name" value="ARID-like"/>
    <property type="match status" value="1"/>
</dbReference>
<evidence type="ECO:0000259" key="6">
    <source>
        <dbReference type="PROSITE" id="PS51184"/>
    </source>
</evidence>
<dbReference type="SUPFAM" id="SSF51197">
    <property type="entry name" value="Clavaminate synthase-like"/>
    <property type="match status" value="1"/>
</dbReference>
<dbReference type="InterPro" id="IPR001606">
    <property type="entry name" value="ARID_dom"/>
</dbReference>
<feature type="compositionally biased region" description="Acidic residues" evidence="3">
    <location>
        <begin position="534"/>
        <end position="551"/>
    </location>
</feature>
<feature type="region of interest" description="Disordered" evidence="3">
    <location>
        <begin position="1"/>
        <end position="32"/>
    </location>
</feature>
<dbReference type="SMART" id="SM01014">
    <property type="entry name" value="ARID"/>
    <property type="match status" value="1"/>
</dbReference>
<dbReference type="SMART" id="SM00545">
    <property type="entry name" value="JmjN"/>
    <property type="match status" value="1"/>
</dbReference>
<keyword evidence="2" id="KW-0539">Nucleus</keyword>
<dbReference type="InterPro" id="IPR003349">
    <property type="entry name" value="JmjN"/>
</dbReference>
<dbReference type="Proteomes" id="UP000014500">
    <property type="component" value="Unassembled WGS sequence"/>
</dbReference>
<feature type="compositionally biased region" description="Basic and acidic residues" evidence="3">
    <location>
        <begin position="565"/>
        <end position="577"/>
    </location>
</feature>
<dbReference type="eggNOG" id="KOG1246">
    <property type="taxonomic scope" value="Eukaryota"/>
</dbReference>
<dbReference type="PROSITE" id="PS51183">
    <property type="entry name" value="JMJN"/>
    <property type="match status" value="1"/>
</dbReference>
<dbReference type="Pfam" id="PF01388">
    <property type="entry name" value="ARID"/>
    <property type="match status" value="1"/>
</dbReference>
<evidence type="ECO:0008006" key="9">
    <source>
        <dbReference type="Google" id="ProtNLM"/>
    </source>
</evidence>
<protein>
    <recommendedName>
        <fullName evidence="9">Protein Jumonji</fullName>
    </recommendedName>
</protein>
<dbReference type="Pfam" id="PF02928">
    <property type="entry name" value="zf-C5HC2"/>
    <property type="match status" value="1"/>
</dbReference>
<dbReference type="GO" id="GO:0000785">
    <property type="term" value="C:chromatin"/>
    <property type="evidence" value="ECO:0007669"/>
    <property type="project" value="TreeGrafter"/>
</dbReference>
<reference evidence="8" key="1">
    <citation type="submission" date="2011-05" db="EMBL/GenBank/DDBJ databases">
        <authorList>
            <person name="Richards S.R."/>
            <person name="Qu J."/>
            <person name="Jiang H."/>
            <person name="Jhangiani S.N."/>
            <person name="Agravi P."/>
            <person name="Goodspeed R."/>
            <person name="Gross S."/>
            <person name="Mandapat C."/>
            <person name="Jackson L."/>
            <person name="Mathew T."/>
            <person name="Pu L."/>
            <person name="Thornton R."/>
            <person name="Saada N."/>
            <person name="Wilczek-Boney K.B."/>
            <person name="Lee S."/>
            <person name="Kovar C."/>
            <person name="Wu Y."/>
            <person name="Scherer S.E."/>
            <person name="Worley K.C."/>
            <person name="Muzny D.M."/>
            <person name="Gibbs R."/>
        </authorList>
    </citation>
    <scope>NUCLEOTIDE SEQUENCE</scope>
    <source>
        <strain evidence="8">Brora</strain>
    </source>
</reference>
<dbReference type="GO" id="GO:0003677">
    <property type="term" value="F:DNA binding"/>
    <property type="evidence" value="ECO:0007669"/>
    <property type="project" value="InterPro"/>
</dbReference>
<dbReference type="CDD" id="cd16870">
    <property type="entry name" value="ARID_JARD2"/>
    <property type="match status" value="1"/>
</dbReference>
<dbReference type="Gene3D" id="2.60.120.650">
    <property type="entry name" value="Cupin"/>
    <property type="match status" value="1"/>
</dbReference>
<dbReference type="PROSITE" id="PS51011">
    <property type="entry name" value="ARID"/>
    <property type="match status" value="1"/>
</dbReference>
<dbReference type="Pfam" id="PF02373">
    <property type="entry name" value="JmjC"/>
    <property type="match status" value="1"/>
</dbReference>
<feature type="compositionally biased region" description="Basic and acidic residues" evidence="3">
    <location>
        <begin position="590"/>
        <end position="600"/>
    </location>
</feature>
<dbReference type="GO" id="GO:0006338">
    <property type="term" value="P:chromatin remodeling"/>
    <property type="evidence" value="ECO:0007669"/>
    <property type="project" value="TreeGrafter"/>
</dbReference>
<dbReference type="InterPro" id="IPR004198">
    <property type="entry name" value="Znf_C5HC2"/>
</dbReference>
<evidence type="ECO:0000259" key="4">
    <source>
        <dbReference type="PROSITE" id="PS51011"/>
    </source>
</evidence>
<feature type="domain" description="JmjN" evidence="5">
    <location>
        <begin position="950"/>
        <end position="991"/>
    </location>
</feature>
<feature type="compositionally biased region" description="Polar residues" evidence="3">
    <location>
        <begin position="440"/>
        <end position="452"/>
    </location>
</feature>
<dbReference type="EnsemblMetazoa" id="SMAR007072-RA">
    <property type="protein sequence ID" value="SMAR007072-PA"/>
    <property type="gene ID" value="SMAR007072"/>
</dbReference>
<evidence type="ECO:0000256" key="1">
    <source>
        <dbReference type="ARBA" id="ARBA00004123"/>
    </source>
</evidence>
<feature type="compositionally biased region" description="Basic and acidic residues" evidence="3">
    <location>
        <begin position="722"/>
        <end position="745"/>
    </location>
</feature>
<accession>T1J0L9</accession>
<dbReference type="InterPro" id="IPR003347">
    <property type="entry name" value="JmjC_dom"/>
</dbReference>
<feature type="region of interest" description="Disordered" evidence="3">
    <location>
        <begin position="94"/>
        <end position="129"/>
    </location>
</feature>
<feature type="compositionally biased region" description="Low complexity" evidence="3">
    <location>
        <begin position="601"/>
        <end position="618"/>
    </location>
</feature>
<comment type="subcellular location">
    <subcellularLocation>
        <location evidence="1">Nucleus</location>
    </subcellularLocation>
</comment>
<feature type="compositionally biased region" description="Basic and acidic residues" evidence="3">
    <location>
        <begin position="370"/>
        <end position="393"/>
    </location>
</feature>
<dbReference type="HOGENOM" id="CLU_247215_0_0_1"/>
<organism evidence="7 8">
    <name type="scientific">Strigamia maritima</name>
    <name type="common">European centipede</name>
    <name type="synonym">Geophilus maritimus</name>
    <dbReference type="NCBI Taxonomy" id="126957"/>
    <lineage>
        <taxon>Eukaryota</taxon>
        <taxon>Metazoa</taxon>
        <taxon>Ecdysozoa</taxon>
        <taxon>Arthropoda</taxon>
        <taxon>Myriapoda</taxon>
        <taxon>Chilopoda</taxon>
        <taxon>Pleurostigmophora</taxon>
        <taxon>Geophilomorpha</taxon>
        <taxon>Linotaeniidae</taxon>
        <taxon>Strigamia</taxon>
    </lineage>
</organism>
<feature type="region of interest" description="Disordered" evidence="3">
    <location>
        <begin position="297"/>
        <end position="516"/>
    </location>
</feature>
<feature type="compositionally biased region" description="Polar residues" evidence="3">
    <location>
        <begin position="337"/>
        <end position="346"/>
    </location>
</feature>
<dbReference type="Pfam" id="PF02375">
    <property type="entry name" value="JmjN"/>
    <property type="match status" value="1"/>
</dbReference>
<evidence type="ECO:0000256" key="2">
    <source>
        <dbReference type="ARBA" id="ARBA00023242"/>
    </source>
</evidence>
<dbReference type="PANTHER" id="PTHR10694">
    <property type="entry name" value="LYSINE-SPECIFIC DEMETHYLASE"/>
    <property type="match status" value="1"/>
</dbReference>
<proteinExistence type="predicted"/>
<feature type="region of interest" description="Disordered" evidence="3">
    <location>
        <begin position="722"/>
        <end position="752"/>
    </location>
</feature>
<evidence type="ECO:0000313" key="7">
    <source>
        <dbReference type="EnsemblMetazoa" id="SMAR007072-PA"/>
    </source>
</evidence>
<feature type="domain" description="ARID" evidence="4">
    <location>
        <begin position="1014"/>
        <end position="1106"/>
    </location>
</feature>
<dbReference type="FunFam" id="1.10.150.60:FF:000012">
    <property type="entry name" value="Blast:Protein Jumonji"/>
    <property type="match status" value="1"/>
</dbReference>
<evidence type="ECO:0000313" key="8">
    <source>
        <dbReference type="Proteomes" id="UP000014500"/>
    </source>
</evidence>
<feature type="compositionally biased region" description="Basic residues" evidence="3">
    <location>
        <begin position="629"/>
        <end position="643"/>
    </location>
</feature>
<feature type="compositionally biased region" description="Basic and acidic residues" evidence="3">
    <location>
        <begin position="404"/>
        <end position="413"/>
    </location>
</feature>
<dbReference type="Gene3D" id="1.10.150.60">
    <property type="entry name" value="ARID DNA-binding domain"/>
    <property type="match status" value="1"/>
</dbReference>
<feature type="region of interest" description="Disordered" evidence="3">
    <location>
        <begin position="532"/>
        <end position="650"/>
    </location>
</feature>
<evidence type="ECO:0000259" key="5">
    <source>
        <dbReference type="PROSITE" id="PS51183"/>
    </source>
</evidence>
<dbReference type="EMBL" id="JH431738">
    <property type="status" value="NOT_ANNOTATED_CDS"/>
    <property type="molecule type" value="Genomic_DNA"/>
</dbReference>
<dbReference type="PROSITE" id="PS51184">
    <property type="entry name" value="JMJC"/>
    <property type="match status" value="1"/>
</dbReference>
<feature type="region of interest" description="Disordered" evidence="3">
    <location>
        <begin position="1426"/>
        <end position="1445"/>
    </location>
</feature>
<sequence>MKAEEKEGDGKSRLENIKNEGSKINPPLRRPKRNIMQKNFEYNNGLLWREEKDLKRALYASLQENKKNGNAETNSASSVTCKRIKKLRNRHLRDDSANCSPKRTKVHAQRKFAQGSNPNSPAPTPVKFRNNSSCAHDLLPSQRPKTEDFLTFLCLRGTSVLPPALDFFNIATKSDLICDSRCHSPITFDVSEKQKSCFRHNTHQKSSNKNGKLHKTSRNGIKLKDVENVVHHVEKVLDLKTEKLKDHGSDAKKYADFHSMSESSPEKEVCSVQALKQKYKQQRLVKQQKALAKAKKMLDANLGSKKDKNKSKKDSKLDDDDQKIHKEQKDSKKKNLTSEMSDSECSSLLLARKSDSKRPVTRNSNMMTRSAKEEMDRAAFEASKRASEDNAGKREKRKNSSKVVELRRSLRESRPRRHFIGLSDFSSGDDEPLLKKAKSSRASTPSGASDDSWSVGPNKKRSTTSKKAEGKGKARCLRSRKKDKKNTSVRKTVEEEEEKPIERTATGRPSRKTKEAATVYLELLGKKLMSHDLFDDEDEEEDDDDDDEDDVVIEKMRKSKPKNKNVKEKNIKVEKKSIPPPKRSTRGRRVQREIEWKETSTSESDLSSSSSDSDSSSDYKYRKPVQISLRKKEKTEVKKKKVQVPKSQVKKEVIASTKQNANSVRKATKLIKPSPVAKTTKTTVNENIRYEIPLGLDDHCNYTKKPPIFMCKPVDAKNIKESKRKTVNDKRKILPIKQEDQDKGGSRSIADSSDSISEILNDSCSEMPELDDGSVHIGESTSIAVKDNITSNSVAIQVNLVDDMSDFEDEMIDFNGSEFGSESSLSLERILTPSYFSEGFTGSPRGRLDLLLCPSNQTTDSPKTAKSTRSSDGSLPNKCPSPNVVVPTMPKSKAKAPASKQETIKAEAVQVKRRGRPPGSTKNAKTEPVQPKQVINTPAVDETEVPLLEAPTFTPTEEEFQDPIEYFEKIRAEGEKYGICRIIPPAPFKPECKINDDMRFSAHNQYIHKMFHRNGPNVLTMASIRRHLESQGGNLDQVPLIGGMELDLPKLYQTVEKHGGIKEVIEKKKWQKIADAMKIPKSAQDRITKLYDAYCKYLLSYSMLTKDERQKLEHQVHLERQRKKNKGHSDIDDCVTKGRSMSLSCFYRIARNTMSMWFKQEPQPEEVENEYWKLVTEKQDHTCVHAGNIDSSVYGYGFTSNKNSTFSRHPWNLKVLTNNSGTVLRSMGPIMGVTIPTLHVGMLFTTGCWYRDPHCLPWIEYLHAGASKIWYGVPASQSLEFRNAMKKVVPEYVTNNPIWLASDTAMVPPSQLIANGASLCRVKQDSGQFVLVFPRAFTSTICCGYTVSESVYFAHREWLENAEDAFNEIRASCEPPVFSLERLLFCIALDNRSQLEVLQVIQPVMEQIRQNELTLRKTLHDLGLKTSEHLPNSDARDVKRRRTRSPEEEEEYECDVCRANCYVSMVVNADEDIVYCLKHAIEHFQKKKRDLKYFKLLYSYDQVELKELVEKLDDKLGTHSQKKSNKKSPKKK</sequence>
<feature type="compositionally biased region" description="Basic and acidic residues" evidence="3">
    <location>
        <begin position="312"/>
        <end position="330"/>
    </location>
</feature>
<reference evidence="7" key="2">
    <citation type="submission" date="2015-02" db="UniProtKB">
        <authorList>
            <consortium name="EnsemblMetazoa"/>
        </authorList>
    </citation>
    <scope>IDENTIFICATION</scope>
</reference>
<dbReference type="InterPro" id="IPR036431">
    <property type="entry name" value="ARID_dom_sf"/>
</dbReference>
<dbReference type="GO" id="GO:0010468">
    <property type="term" value="P:regulation of gene expression"/>
    <property type="evidence" value="ECO:0007669"/>
    <property type="project" value="TreeGrafter"/>
</dbReference>
<dbReference type="GO" id="GO:0005634">
    <property type="term" value="C:nucleus"/>
    <property type="evidence" value="ECO:0007669"/>
    <property type="project" value="UniProtKB-SubCell"/>
</dbReference>
<dbReference type="STRING" id="126957.T1J0L9"/>
<evidence type="ECO:0000256" key="3">
    <source>
        <dbReference type="SAM" id="MobiDB-lite"/>
    </source>
</evidence>